<organism evidence="4 5">
    <name type="scientific">Leishmania enriettii</name>
    <dbReference type="NCBI Taxonomy" id="5663"/>
    <lineage>
        <taxon>Eukaryota</taxon>
        <taxon>Discoba</taxon>
        <taxon>Euglenozoa</taxon>
        <taxon>Kinetoplastea</taxon>
        <taxon>Metakinetoplastina</taxon>
        <taxon>Trypanosomatida</taxon>
        <taxon>Trypanosomatidae</taxon>
        <taxon>Leishmaniinae</taxon>
        <taxon>Leishmania</taxon>
    </lineage>
</organism>
<dbReference type="Pfam" id="PF08574">
    <property type="entry name" value="Iwr1"/>
    <property type="match status" value="1"/>
</dbReference>
<name>A0A836H398_LEIEN</name>
<dbReference type="GeneID" id="94169045"/>
<dbReference type="EMBL" id="JAFHKP010000033">
    <property type="protein sequence ID" value="KAG5469630.1"/>
    <property type="molecule type" value="Genomic_DNA"/>
</dbReference>
<evidence type="ECO:0000256" key="2">
    <source>
        <dbReference type="SAM" id="MobiDB-lite"/>
    </source>
</evidence>
<dbReference type="Proteomes" id="UP000674179">
    <property type="component" value="Chromosome 33"/>
</dbReference>
<accession>A0A836H398</accession>
<reference evidence="4 5" key="1">
    <citation type="submission" date="2021-02" db="EMBL/GenBank/DDBJ databases">
        <title>Leishmania (Mundinia) enrietti genome sequencing and assembly.</title>
        <authorList>
            <person name="Almutairi H."/>
            <person name="Gatherer D."/>
        </authorList>
    </citation>
    <scope>NUCLEOTIDE SEQUENCE [LARGE SCALE GENOMIC DNA]</scope>
    <source>
        <strain evidence="4">CUR178</strain>
    </source>
</reference>
<protein>
    <recommendedName>
        <fullName evidence="3">Transcription factor Iwr1 domain-containing protein</fullName>
    </recommendedName>
</protein>
<proteinExistence type="inferred from homology"/>
<keyword evidence="5" id="KW-1185">Reference proteome</keyword>
<dbReference type="AlphaFoldDB" id="A0A836H398"/>
<dbReference type="RefSeq" id="XP_067689638.1">
    <property type="nucleotide sequence ID" value="XM_067833535.1"/>
</dbReference>
<feature type="region of interest" description="Disordered" evidence="2">
    <location>
        <begin position="259"/>
        <end position="304"/>
    </location>
</feature>
<evidence type="ECO:0000259" key="3">
    <source>
        <dbReference type="Pfam" id="PF08574"/>
    </source>
</evidence>
<feature type="region of interest" description="Disordered" evidence="2">
    <location>
        <begin position="81"/>
        <end position="106"/>
    </location>
</feature>
<evidence type="ECO:0000256" key="1">
    <source>
        <dbReference type="ARBA" id="ARBA00010218"/>
    </source>
</evidence>
<sequence>MAKSLMTQCRSAGDPPLLRVYLKVNRKRGRDGFVEDAASPTHVRVQWDGEAMGTPPPILRPALSCGTKFVFRRLRHIDTGRPSGMAKAPAMPDDARRQAQPSRSQVERLTVTGQCLVIECGDRVSGADNGVSAAELFILDSKATERYTMIEAFGDFAITEDDVSGCTRGGLKRGRGKEDEQLPCYFLTPLRRTSRVGDHSAAATDSVLSSPSPWGAVEADGDGAMWRLLQEYDDDLCVEAGGDATADLYCYPDHRKDDEYDSNAEDFSGNDYPDDADDRSESADEAGQEVADFSTGRQRDGVASPNIYGMFCEEGYTERSLSSGWSSDD</sequence>
<dbReference type="KEGG" id="lenr:94169045"/>
<feature type="domain" description="Transcription factor Iwr1" evidence="3">
    <location>
        <begin position="254"/>
        <end position="275"/>
    </location>
</feature>
<comment type="caution">
    <text evidence="4">The sequence shown here is derived from an EMBL/GenBank/DDBJ whole genome shotgun (WGS) entry which is preliminary data.</text>
</comment>
<evidence type="ECO:0000313" key="4">
    <source>
        <dbReference type="EMBL" id="KAG5469630.1"/>
    </source>
</evidence>
<evidence type="ECO:0000313" key="5">
    <source>
        <dbReference type="Proteomes" id="UP000674179"/>
    </source>
</evidence>
<comment type="similarity">
    <text evidence="1">Belongs to the IWR1/SLC7A6OS family.</text>
</comment>
<feature type="compositionally biased region" description="Acidic residues" evidence="2">
    <location>
        <begin position="272"/>
        <end position="287"/>
    </location>
</feature>
<dbReference type="InterPro" id="IPR013883">
    <property type="entry name" value="TF_Iwr1_dom"/>
</dbReference>
<dbReference type="OrthoDB" id="273137at2759"/>
<gene>
    <name evidence="4" type="ORF">CUR178_01767</name>
</gene>